<reference evidence="2 3" key="1">
    <citation type="submission" date="2015-03" db="EMBL/GenBank/DDBJ databases">
        <title>RNA-seq based gene annotation and comparative genomics of four Zymoseptoria species reveal species-specific pathogenicity related genes and transposable element activity.</title>
        <authorList>
            <person name="Grandaubert J."/>
            <person name="Bhattacharyya A."/>
            <person name="Stukenbrock E.H."/>
        </authorList>
    </citation>
    <scope>NUCLEOTIDE SEQUENCE [LARGE SCALE GENOMIC DNA]</scope>
    <source>
        <strain evidence="2 3">Zb18110</strain>
    </source>
</reference>
<feature type="compositionally biased region" description="Basic and acidic residues" evidence="1">
    <location>
        <begin position="281"/>
        <end position="295"/>
    </location>
</feature>
<proteinExistence type="predicted"/>
<comment type="caution">
    <text evidence="2">The sequence shown here is derived from an EMBL/GenBank/DDBJ whole genome shotgun (WGS) entry which is preliminary data.</text>
</comment>
<feature type="region of interest" description="Disordered" evidence="1">
    <location>
        <begin position="422"/>
        <end position="449"/>
    </location>
</feature>
<gene>
    <name evidence="2" type="ORF">TI39_contig395g00001</name>
</gene>
<protein>
    <submittedName>
        <fullName evidence="2">Uncharacterized protein</fullName>
    </submittedName>
</protein>
<feature type="compositionally biased region" description="Low complexity" evidence="1">
    <location>
        <begin position="536"/>
        <end position="551"/>
    </location>
</feature>
<feature type="compositionally biased region" description="Polar residues" evidence="1">
    <location>
        <begin position="264"/>
        <end position="276"/>
    </location>
</feature>
<dbReference type="OrthoDB" id="10426998at2759"/>
<feature type="compositionally biased region" description="Basic and acidic residues" evidence="1">
    <location>
        <begin position="572"/>
        <end position="582"/>
    </location>
</feature>
<feature type="region of interest" description="Disordered" evidence="1">
    <location>
        <begin position="1"/>
        <end position="45"/>
    </location>
</feature>
<dbReference type="Proteomes" id="UP000033647">
    <property type="component" value="Unassembled WGS sequence"/>
</dbReference>
<dbReference type="AlphaFoldDB" id="A0A0F4GNS8"/>
<feature type="compositionally biased region" description="Polar residues" evidence="1">
    <location>
        <begin position="124"/>
        <end position="134"/>
    </location>
</feature>
<feature type="region of interest" description="Disordered" evidence="1">
    <location>
        <begin position="203"/>
        <end position="245"/>
    </location>
</feature>
<dbReference type="EMBL" id="LAFY01000387">
    <property type="protein sequence ID" value="KJX98717.1"/>
    <property type="molecule type" value="Genomic_DNA"/>
</dbReference>
<sequence length="598" mass="67699">MVLIHHSSAPPAPGSKPFNPPQDPDMPSDRYLAKQQRKEERRRAVEREIRREAEDHRASVALEQLRNARFIRSGGISFRMSPLPAFPELKRAIKTQEYHYRLHEPAADDARNAHPAFGAPGAQLATTSRVPSSRQDIKSSIHISGAHRQDGRQSRHHIYRQEYLPGRAVRVEGTQRPQEYLHHIHHGLLKRPRPTPILYSGSHHRDPRSTYGTVKDQHHNPYGTRNERANQHFTASRDHPSSRDPLFERHERLSAHRRGGLQGYTFQPDSQVTNAFSIDPSKSRESHLRSHDRSSPHHGALLDGYQNFVFVRSDSRESHHRRQDRRSFDYSSTRGDAHDARRSNTSQRPSSGDLSTTLGHFPIRLSPTSQPSMAWISDHPFRDAATTQNDHTRQLAGPQGSRAHYAHVSLEPFDRFANHSPAQQKANYARPLHHSTEPHRPLPALHDHSSYDQSYLNDFNRPRHGPADVSETMHKRNRQVNVQSTSEYDAVWPTASSLDQYSPRDSPINLSQSELQSLMHRCRELDGGHLASSPRGTSDGDSDLGSGSTVTLDGDEGSSTMADGYENVFGEENARMRNDYTGHGRGNSWSEAKGRFGL</sequence>
<keyword evidence="3" id="KW-1185">Reference proteome</keyword>
<organism evidence="2 3">
    <name type="scientific">Zymoseptoria brevis</name>
    <dbReference type="NCBI Taxonomy" id="1047168"/>
    <lineage>
        <taxon>Eukaryota</taxon>
        <taxon>Fungi</taxon>
        <taxon>Dikarya</taxon>
        <taxon>Ascomycota</taxon>
        <taxon>Pezizomycotina</taxon>
        <taxon>Dothideomycetes</taxon>
        <taxon>Dothideomycetidae</taxon>
        <taxon>Mycosphaerellales</taxon>
        <taxon>Mycosphaerellaceae</taxon>
        <taxon>Zymoseptoria</taxon>
    </lineage>
</organism>
<feature type="compositionally biased region" description="Basic and acidic residues" evidence="1">
    <location>
        <begin position="27"/>
        <end position="45"/>
    </location>
</feature>
<feature type="region of interest" description="Disordered" evidence="1">
    <location>
        <begin position="110"/>
        <end position="156"/>
    </location>
</feature>
<name>A0A0F4GNS8_9PEZI</name>
<feature type="compositionally biased region" description="Pro residues" evidence="1">
    <location>
        <begin position="10"/>
        <end position="24"/>
    </location>
</feature>
<evidence type="ECO:0000313" key="2">
    <source>
        <dbReference type="EMBL" id="KJX98717.1"/>
    </source>
</evidence>
<evidence type="ECO:0000256" key="1">
    <source>
        <dbReference type="SAM" id="MobiDB-lite"/>
    </source>
</evidence>
<accession>A0A0F4GNS8</accession>
<feature type="region of interest" description="Disordered" evidence="1">
    <location>
        <begin position="461"/>
        <end position="488"/>
    </location>
</feature>
<feature type="region of interest" description="Disordered" evidence="1">
    <location>
        <begin position="526"/>
        <end position="598"/>
    </location>
</feature>
<feature type="compositionally biased region" description="Basic and acidic residues" evidence="1">
    <location>
        <begin position="215"/>
        <end position="245"/>
    </location>
</feature>
<feature type="compositionally biased region" description="Basic and acidic residues" evidence="1">
    <location>
        <begin position="434"/>
        <end position="449"/>
    </location>
</feature>
<evidence type="ECO:0000313" key="3">
    <source>
        <dbReference type="Proteomes" id="UP000033647"/>
    </source>
</evidence>
<feature type="region of interest" description="Disordered" evidence="1">
    <location>
        <begin position="257"/>
        <end position="301"/>
    </location>
</feature>
<feature type="compositionally biased region" description="Polar residues" evidence="1">
    <location>
        <begin position="343"/>
        <end position="358"/>
    </location>
</feature>
<feature type="region of interest" description="Disordered" evidence="1">
    <location>
        <begin position="314"/>
        <end position="363"/>
    </location>
</feature>